<dbReference type="InterPro" id="IPR050065">
    <property type="entry name" value="GlmU-like"/>
</dbReference>
<dbReference type="EMBL" id="JAHZSS010000021">
    <property type="protein sequence ID" value="MBW8192306.1"/>
    <property type="molecule type" value="Genomic_DNA"/>
</dbReference>
<dbReference type="NCBIfam" id="NF045761">
    <property type="entry name" value="NAMPUrTaseMurU"/>
    <property type="match status" value="1"/>
</dbReference>
<reference evidence="4" key="1">
    <citation type="submission" date="2021-07" db="EMBL/GenBank/DDBJ databases">
        <title>Neiella marina sp. nov., isolated from the intestinal content of sea cucumber Apostichopus japonicus.</title>
        <authorList>
            <person name="Bai X."/>
        </authorList>
    </citation>
    <scope>NUCLEOTIDE SEQUENCE</scope>
    <source>
        <strain evidence="4">126</strain>
    </source>
</reference>
<dbReference type="Pfam" id="PF00483">
    <property type="entry name" value="NTP_transferase"/>
    <property type="match status" value="1"/>
</dbReference>
<dbReference type="PANTHER" id="PTHR43584:SF8">
    <property type="entry name" value="N-ACETYLMURAMATE ALPHA-1-PHOSPHATE URIDYLYLTRANSFERASE"/>
    <property type="match status" value="1"/>
</dbReference>
<keyword evidence="1" id="KW-0808">Transferase</keyword>
<keyword evidence="5" id="KW-1185">Reference proteome</keyword>
<feature type="domain" description="Nucleotidyl transferase" evidence="3">
    <location>
        <begin position="1"/>
        <end position="217"/>
    </location>
</feature>
<dbReference type="Proteomes" id="UP001166251">
    <property type="component" value="Unassembled WGS sequence"/>
</dbReference>
<proteinExistence type="predicted"/>
<dbReference type="InterPro" id="IPR029044">
    <property type="entry name" value="Nucleotide-diphossugar_trans"/>
</dbReference>
<dbReference type="InterPro" id="IPR054790">
    <property type="entry name" value="MurU"/>
</dbReference>
<comment type="caution">
    <text evidence="4">The sequence shown here is derived from an EMBL/GenBank/DDBJ whole genome shotgun (WGS) entry which is preliminary data.</text>
</comment>
<accession>A0ABS7EIY2</accession>
<gene>
    <name evidence="4" type="ORF">K0504_14810</name>
</gene>
<evidence type="ECO:0000313" key="5">
    <source>
        <dbReference type="Proteomes" id="UP001166251"/>
    </source>
</evidence>
<name>A0ABS7EIY2_9GAMM</name>
<evidence type="ECO:0000256" key="2">
    <source>
        <dbReference type="ARBA" id="ARBA00022695"/>
    </source>
</evidence>
<protein>
    <submittedName>
        <fullName evidence="4">Nucleotidyltransferase family protein</fullName>
    </submittedName>
</protein>
<sequence>MILAAGRGERMRPLTDTTPKPMLTVAGKPLIVWHLERLAAAGVKRVIINLAHLGDVIERALADGHQFGLTILYSHELDGALETAGGIVKALPLLGDAPFWLVNGDVWSDWSFAQTVTLADHELAKLVLVTNPEHNPQGDFAMGKDGFLEQKQASNSLTYAGIGVYSPRLFADCVPGKAALAPLLKAQLNNRSIAAWHHQGQWCDVGTPQRLLELNQRVGA</sequence>
<dbReference type="SUPFAM" id="SSF53448">
    <property type="entry name" value="Nucleotide-diphospho-sugar transferases"/>
    <property type="match status" value="1"/>
</dbReference>
<dbReference type="CDD" id="cd06422">
    <property type="entry name" value="NTP_transferase_like_1"/>
    <property type="match status" value="1"/>
</dbReference>
<keyword evidence="2" id="KW-0548">Nucleotidyltransferase</keyword>
<dbReference type="Gene3D" id="3.90.550.10">
    <property type="entry name" value="Spore Coat Polysaccharide Biosynthesis Protein SpsA, Chain A"/>
    <property type="match status" value="1"/>
</dbReference>
<organism evidence="4 5">
    <name type="scientific">Neiella holothuriorum</name>
    <dbReference type="NCBI Taxonomy" id="2870530"/>
    <lineage>
        <taxon>Bacteria</taxon>
        <taxon>Pseudomonadati</taxon>
        <taxon>Pseudomonadota</taxon>
        <taxon>Gammaproteobacteria</taxon>
        <taxon>Alteromonadales</taxon>
        <taxon>Echinimonadaceae</taxon>
        <taxon>Neiella</taxon>
    </lineage>
</organism>
<dbReference type="PANTHER" id="PTHR43584">
    <property type="entry name" value="NUCLEOTIDYL TRANSFERASE"/>
    <property type="match status" value="1"/>
</dbReference>
<dbReference type="InterPro" id="IPR005835">
    <property type="entry name" value="NTP_transferase_dom"/>
</dbReference>
<evidence type="ECO:0000256" key="1">
    <source>
        <dbReference type="ARBA" id="ARBA00022679"/>
    </source>
</evidence>
<evidence type="ECO:0000313" key="4">
    <source>
        <dbReference type="EMBL" id="MBW8192306.1"/>
    </source>
</evidence>
<evidence type="ECO:0000259" key="3">
    <source>
        <dbReference type="Pfam" id="PF00483"/>
    </source>
</evidence>